<reference evidence="1" key="1">
    <citation type="journal article" date="2020" name="mSystems">
        <title>Genome- and Community-Level Interaction Insights into Carbon Utilization and Element Cycling Functions of Hydrothermarchaeota in Hydrothermal Sediment.</title>
        <authorList>
            <person name="Zhou Z."/>
            <person name="Liu Y."/>
            <person name="Xu W."/>
            <person name="Pan J."/>
            <person name="Luo Z.H."/>
            <person name="Li M."/>
        </authorList>
    </citation>
    <scope>NUCLEOTIDE SEQUENCE [LARGE SCALE GENOMIC DNA]</scope>
    <source>
        <strain evidence="1">SpSt-769</strain>
    </source>
</reference>
<protein>
    <recommendedName>
        <fullName evidence="2">Iron-sulfur cluster assembly accessory protein</fullName>
    </recommendedName>
</protein>
<gene>
    <name evidence="1" type="ORF">ENV54_09055</name>
</gene>
<proteinExistence type="predicted"/>
<evidence type="ECO:0008006" key="2">
    <source>
        <dbReference type="Google" id="ProtNLM"/>
    </source>
</evidence>
<name>A0A7C4EUF6_9BACT</name>
<dbReference type="EMBL" id="DTGT01000284">
    <property type="protein sequence ID" value="HGH61430.1"/>
    <property type="molecule type" value="Genomic_DNA"/>
</dbReference>
<organism evidence="1">
    <name type="scientific">Desulfomonile tiedjei</name>
    <dbReference type="NCBI Taxonomy" id="2358"/>
    <lineage>
        <taxon>Bacteria</taxon>
        <taxon>Pseudomonadati</taxon>
        <taxon>Thermodesulfobacteriota</taxon>
        <taxon>Desulfomonilia</taxon>
        <taxon>Desulfomonilales</taxon>
        <taxon>Desulfomonilaceae</taxon>
        <taxon>Desulfomonile</taxon>
    </lineage>
</organism>
<sequence length="62" mass="6450">MGLALDEPRDGDETYTLQDLRVVVDPFALRIIQDAGGIAIKSGIFGPMAELENAAPGACGCS</sequence>
<comment type="caution">
    <text evidence="1">The sequence shown here is derived from an EMBL/GenBank/DDBJ whole genome shotgun (WGS) entry which is preliminary data.</text>
</comment>
<accession>A0A7C4EUF6</accession>
<dbReference type="AlphaFoldDB" id="A0A7C4EUF6"/>
<evidence type="ECO:0000313" key="1">
    <source>
        <dbReference type="EMBL" id="HGH61430.1"/>
    </source>
</evidence>